<keyword evidence="2" id="KW-0808">Transferase</keyword>
<dbReference type="GO" id="GO:0016740">
    <property type="term" value="F:transferase activity"/>
    <property type="evidence" value="ECO:0007669"/>
    <property type="project" value="UniProtKB-KW"/>
</dbReference>
<dbReference type="AlphaFoldDB" id="A0A1W1BS24"/>
<keyword evidence="5" id="KW-0961">Cell wall biogenesis/degradation</keyword>
<evidence type="ECO:0000259" key="6">
    <source>
        <dbReference type="PROSITE" id="PS52029"/>
    </source>
</evidence>
<evidence type="ECO:0000256" key="3">
    <source>
        <dbReference type="ARBA" id="ARBA00022960"/>
    </source>
</evidence>
<evidence type="ECO:0000256" key="2">
    <source>
        <dbReference type="ARBA" id="ARBA00022679"/>
    </source>
</evidence>
<dbReference type="GO" id="GO:0008360">
    <property type="term" value="P:regulation of cell shape"/>
    <property type="evidence" value="ECO:0007669"/>
    <property type="project" value="UniProtKB-KW"/>
</dbReference>
<dbReference type="SUPFAM" id="SSF141523">
    <property type="entry name" value="L,D-transpeptidase catalytic domain-like"/>
    <property type="match status" value="1"/>
</dbReference>
<evidence type="ECO:0000256" key="4">
    <source>
        <dbReference type="ARBA" id="ARBA00022984"/>
    </source>
</evidence>
<reference evidence="7" key="1">
    <citation type="submission" date="2016-10" db="EMBL/GenBank/DDBJ databases">
        <authorList>
            <person name="de Groot N.N."/>
        </authorList>
    </citation>
    <scope>NUCLEOTIDE SEQUENCE</scope>
</reference>
<evidence type="ECO:0000313" key="7">
    <source>
        <dbReference type="EMBL" id="SFV56284.1"/>
    </source>
</evidence>
<dbReference type="PROSITE" id="PS52029">
    <property type="entry name" value="LD_TPASE"/>
    <property type="match status" value="1"/>
</dbReference>
<protein>
    <submittedName>
        <fullName evidence="7">Probable exported protein STY0357</fullName>
    </submittedName>
</protein>
<dbReference type="PANTHER" id="PTHR36699:SF1">
    <property type="entry name" value="L,D-TRANSPEPTIDASE YAFK-RELATED"/>
    <property type="match status" value="1"/>
</dbReference>
<name>A0A1W1BS24_9ZZZZ</name>
<evidence type="ECO:0000256" key="1">
    <source>
        <dbReference type="ARBA" id="ARBA00004752"/>
    </source>
</evidence>
<dbReference type="GO" id="GO:0071555">
    <property type="term" value="P:cell wall organization"/>
    <property type="evidence" value="ECO:0007669"/>
    <property type="project" value="UniProtKB-KW"/>
</dbReference>
<dbReference type="EMBL" id="FPHG01000030">
    <property type="protein sequence ID" value="SFV56284.1"/>
    <property type="molecule type" value="Genomic_DNA"/>
</dbReference>
<proteinExistence type="predicted"/>
<dbReference type="InterPro" id="IPR005490">
    <property type="entry name" value="LD_TPept_cat_dom"/>
</dbReference>
<feature type="domain" description="L,D-TPase catalytic" evidence="6">
    <location>
        <begin position="111"/>
        <end position="241"/>
    </location>
</feature>
<accession>A0A1W1BS24</accession>
<evidence type="ECO:0000256" key="5">
    <source>
        <dbReference type="ARBA" id="ARBA00023316"/>
    </source>
</evidence>
<dbReference type="PANTHER" id="PTHR36699">
    <property type="entry name" value="LD-TRANSPEPTIDASE"/>
    <property type="match status" value="1"/>
</dbReference>
<keyword evidence="3" id="KW-0133">Cell shape</keyword>
<sequence length="292" mass="34102">MKKVFLLFIILFIGILSDISMEFKDIIVPKVQKEIIEPILAIFPKKEVEKVVRVEKVEENKIIKIIRDKKEKINLSHIKPIIDTQIKPLCPLNRDVNECLPIDNMKIGNHIFIRIFKLSAELEVWIKDEDYYQLLKIYPICKQSGNLGPKLKEGDLQGVEGFYQITEKSLNPNSKYNLSFNLGYPNKYDKIHKRTGSALMVHGGCKSVGCYAIGDDYIEELYGLLEDTFDSGQKRIDINIFPFRMSDKIMLEYSDNEWYNFWGNLKEGYDYFEETGVPPKIEVVNRRYELKL</sequence>
<dbReference type="GO" id="GO:0009252">
    <property type="term" value="P:peptidoglycan biosynthetic process"/>
    <property type="evidence" value="ECO:0007669"/>
    <property type="project" value="UniProtKB-KW"/>
</dbReference>
<keyword evidence="4" id="KW-0573">Peptidoglycan synthesis</keyword>
<gene>
    <name evidence="7" type="ORF">MNB_SV-9-119</name>
</gene>
<organism evidence="7">
    <name type="scientific">hydrothermal vent metagenome</name>
    <dbReference type="NCBI Taxonomy" id="652676"/>
    <lineage>
        <taxon>unclassified sequences</taxon>
        <taxon>metagenomes</taxon>
        <taxon>ecological metagenomes</taxon>
    </lineage>
</organism>
<comment type="pathway">
    <text evidence="1">Cell wall biogenesis; peptidoglycan biosynthesis.</text>
</comment>
<dbReference type="InterPro" id="IPR038063">
    <property type="entry name" value="Transpep_catalytic_dom"/>
</dbReference>